<protein>
    <submittedName>
        <fullName evidence="2">Hypothetical_protein</fullName>
    </submittedName>
</protein>
<evidence type="ECO:0000313" key="2">
    <source>
        <dbReference type="EMBL" id="CAL5973313.1"/>
    </source>
</evidence>
<evidence type="ECO:0000313" key="3">
    <source>
        <dbReference type="Proteomes" id="UP001642409"/>
    </source>
</evidence>
<name>A0AA86PC60_9EUKA</name>
<dbReference type="EMBL" id="CAXDID020000004">
    <property type="protein sequence ID" value="CAL5973313.1"/>
    <property type="molecule type" value="Genomic_DNA"/>
</dbReference>
<dbReference type="Proteomes" id="UP001642409">
    <property type="component" value="Unassembled WGS sequence"/>
</dbReference>
<reference evidence="2 3" key="2">
    <citation type="submission" date="2024-07" db="EMBL/GenBank/DDBJ databases">
        <authorList>
            <person name="Akdeniz Z."/>
        </authorList>
    </citation>
    <scope>NUCLEOTIDE SEQUENCE [LARGE SCALE GENOMIC DNA]</scope>
</reference>
<evidence type="ECO:0000313" key="1">
    <source>
        <dbReference type="EMBL" id="CAI9933122.1"/>
    </source>
</evidence>
<keyword evidence="3" id="KW-1185">Reference proteome</keyword>
<reference evidence="1" key="1">
    <citation type="submission" date="2023-06" db="EMBL/GenBank/DDBJ databases">
        <authorList>
            <person name="Kurt Z."/>
        </authorList>
    </citation>
    <scope>NUCLEOTIDE SEQUENCE</scope>
</reference>
<dbReference type="AlphaFoldDB" id="A0AA86PC60"/>
<dbReference type="EMBL" id="CATOUU010000531">
    <property type="protein sequence ID" value="CAI9933122.1"/>
    <property type="molecule type" value="Genomic_DNA"/>
</dbReference>
<comment type="caution">
    <text evidence="1">The sequence shown here is derived from an EMBL/GenBank/DDBJ whole genome shotgun (WGS) entry which is preliminary data.</text>
</comment>
<proteinExistence type="predicted"/>
<sequence length="241" mass="28389">MIYLILVFQNQYIGPEPYTICVWFRYIYNQKYLEPRLQNSKRYLVCRQYIAPGLLDVMKRRTAFGHRRALDTAVSLLYHLSPTARARRYSRGLLPWLSREPERYFWKLTILVVCTLITHYYDLFYINVLKASIWVPSRILSVCGLDIFTIRNIQRRDSKTANDIWCAGSISLWPSGRNETTNRIRPPTRTGHCCFSSVSFITYSPSQKILERPSAVAVQRARKIFLEINNISSLYFDNRLL</sequence>
<gene>
    <name evidence="1" type="ORF">HINF_LOCUS20767</name>
    <name evidence="2" type="ORF">HINF_LOCUS2313</name>
</gene>
<accession>A0AA86PC60</accession>
<organism evidence="1">
    <name type="scientific">Hexamita inflata</name>
    <dbReference type="NCBI Taxonomy" id="28002"/>
    <lineage>
        <taxon>Eukaryota</taxon>
        <taxon>Metamonada</taxon>
        <taxon>Diplomonadida</taxon>
        <taxon>Hexamitidae</taxon>
        <taxon>Hexamitinae</taxon>
        <taxon>Hexamita</taxon>
    </lineage>
</organism>